<name>A0AAX4JFJ5_9MICR</name>
<dbReference type="InterPro" id="IPR050180">
    <property type="entry name" value="RNR_Ribonuclease"/>
</dbReference>
<proteinExistence type="inferred from homology"/>
<evidence type="ECO:0000256" key="1">
    <source>
        <dbReference type="RuleBase" id="RU003901"/>
    </source>
</evidence>
<dbReference type="InterPro" id="IPR001900">
    <property type="entry name" value="RNase_II/R"/>
</dbReference>
<protein>
    <submittedName>
        <fullName evidence="3">Exosome complex exonuclease DIS3</fullName>
    </submittedName>
</protein>
<evidence type="ECO:0000313" key="3">
    <source>
        <dbReference type="EMBL" id="WUR04758.1"/>
    </source>
</evidence>
<dbReference type="Gene3D" id="2.40.50.700">
    <property type="match status" value="1"/>
</dbReference>
<accession>A0AAX4JFJ5</accession>
<feature type="domain" description="RNB" evidence="2">
    <location>
        <begin position="416"/>
        <end position="724"/>
    </location>
</feature>
<keyword evidence="3" id="KW-0540">Nuclease</keyword>
<dbReference type="SMART" id="SM00955">
    <property type="entry name" value="RNB"/>
    <property type="match status" value="1"/>
</dbReference>
<dbReference type="AlphaFoldDB" id="A0AAX4JFJ5"/>
<gene>
    <name evidence="3" type="ORF">VNE69_10109</name>
</gene>
<keyword evidence="3" id="KW-0269">Exonuclease</keyword>
<dbReference type="Pfam" id="PF00773">
    <property type="entry name" value="RNB"/>
    <property type="match status" value="1"/>
</dbReference>
<sequence length="847" mass="98835">MEDDPKYKYSNSIYEYKISKRNQLIKRVKEIYVRKNIPCGFSCCSSPIYSEFVVFSIISKEIMEKHKSLLKSDFIRPIICQSEFLKLSMGDQRRIMEIINKKFYVFFYDHFSEYTNSKGLEGVLDFYKEHLPDRQFIIINLENIKKYPEYFNTTEYCDNIEIIKDLVEDEYIKEDTEYEEYYTNFSENIYKSTLMVDTYNWRNGTIFSQNKRIRILGSRNMNRAIHGDEVYVELIDEIQKDEIDLENDEIDNKKQKNIKINQEDKKDTLFGKVVGISKRGRTELIGTILNSTVNGDGPQNVLVLPIDKKYPPVRIRTSQPEELINRRLYLEIEFWDKDSKYPGGHYFKKMSEIGNVEGEIKCILLSNNISYSEINWEDLISPGNFYDTETLKALKNEKSEYFSLESIYKEVENKVRRDLRHLNIFSVDPEGCTDVDDALHIRKLENGNFEVGVHIADVSHYVKPGSALDSISSDRGTTVYLPDRRIDMLPEFLSAGLCSLLENQERGTFSVIWEIDENANILNTEFTKGLIKSCKAFSYEEALNLLESNDTSDIKQDLVNLYEISKKLRNKRQENGALDLSASKIEIKNKKIIQKDSIITNTLIEEFMLLANISVAEFLYKNYPENALLRKHPPPSEVEMPLDINLKNSKNVNEVLSKLNPEKSGIFKKIITKAMNQATYVLSSEETDFNHYGLATPLYTHFTSPIRRYADILVHRSLNYILNKEKEDKKNIKRLKSVNEINTNELDNINGVIINNINMRHSSARRCAWDVSTLFIYEAIKQIEPVTHAYVTEIKSNGYLIFIPEYGINGAITFEEGKIKVFDKFEVKIVKDDERFYLRRRFNITII</sequence>
<dbReference type="PANTHER" id="PTHR23355:SF9">
    <property type="entry name" value="DIS3-LIKE EXONUCLEASE 2"/>
    <property type="match status" value="1"/>
</dbReference>
<dbReference type="PANTHER" id="PTHR23355">
    <property type="entry name" value="RIBONUCLEASE"/>
    <property type="match status" value="1"/>
</dbReference>
<dbReference type="Pfam" id="PF17849">
    <property type="entry name" value="OB_Dis3"/>
    <property type="match status" value="1"/>
</dbReference>
<evidence type="ECO:0000313" key="4">
    <source>
        <dbReference type="Proteomes" id="UP001334084"/>
    </source>
</evidence>
<dbReference type="PROSITE" id="PS01175">
    <property type="entry name" value="RIBONUCLEASE_II"/>
    <property type="match status" value="1"/>
</dbReference>
<dbReference type="KEGG" id="vnx:VNE69_10109"/>
<dbReference type="GeneID" id="90542591"/>
<dbReference type="Gene3D" id="2.40.50.690">
    <property type="match status" value="1"/>
</dbReference>
<dbReference type="InterPro" id="IPR022966">
    <property type="entry name" value="RNase_II/R_CS"/>
</dbReference>
<dbReference type="SUPFAM" id="SSF50249">
    <property type="entry name" value="Nucleic acid-binding proteins"/>
    <property type="match status" value="3"/>
</dbReference>
<dbReference type="Gene3D" id="2.40.50.140">
    <property type="entry name" value="Nucleic acid-binding proteins"/>
    <property type="match status" value="1"/>
</dbReference>
<keyword evidence="3" id="KW-0378">Hydrolase</keyword>
<dbReference type="InterPro" id="IPR041505">
    <property type="entry name" value="Dis3_CSD2"/>
</dbReference>
<comment type="similarity">
    <text evidence="1">Belongs to the RNR ribonuclease family.</text>
</comment>
<organism evidence="3 4">
    <name type="scientific">Vairimorpha necatrix</name>
    <dbReference type="NCBI Taxonomy" id="6039"/>
    <lineage>
        <taxon>Eukaryota</taxon>
        <taxon>Fungi</taxon>
        <taxon>Fungi incertae sedis</taxon>
        <taxon>Microsporidia</taxon>
        <taxon>Nosematidae</taxon>
        <taxon>Vairimorpha</taxon>
    </lineage>
</organism>
<reference evidence="3" key="1">
    <citation type="journal article" date="2024" name="BMC Genomics">
        <title>Functional annotation of a divergent genome using sequence and structure-based similarity.</title>
        <authorList>
            <person name="Svedberg D."/>
            <person name="Winiger R.R."/>
            <person name="Berg A."/>
            <person name="Sharma H."/>
            <person name="Tellgren-Roth C."/>
            <person name="Debrunner-Vossbrinck B.A."/>
            <person name="Vossbrinck C.R."/>
            <person name="Barandun J."/>
        </authorList>
    </citation>
    <scope>NUCLEOTIDE SEQUENCE</scope>
    <source>
        <strain evidence="3">Illinois isolate</strain>
    </source>
</reference>
<keyword evidence="4" id="KW-1185">Reference proteome</keyword>
<dbReference type="EMBL" id="CP142735">
    <property type="protein sequence ID" value="WUR04758.1"/>
    <property type="molecule type" value="Genomic_DNA"/>
</dbReference>
<dbReference type="GO" id="GO:0003723">
    <property type="term" value="F:RNA binding"/>
    <property type="evidence" value="ECO:0007669"/>
    <property type="project" value="InterPro"/>
</dbReference>
<dbReference type="Proteomes" id="UP001334084">
    <property type="component" value="Chromosome 10"/>
</dbReference>
<dbReference type="InterPro" id="IPR012340">
    <property type="entry name" value="NA-bd_OB-fold"/>
</dbReference>
<dbReference type="GO" id="GO:0006402">
    <property type="term" value="P:mRNA catabolic process"/>
    <property type="evidence" value="ECO:0007669"/>
    <property type="project" value="TreeGrafter"/>
</dbReference>
<evidence type="ECO:0000259" key="2">
    <source>
        <dbReference type="SMART" id="SM00955"/>
    </source>
</evidence>
<dbReference type="RefSeq" id="XP_065330903.1">
    <property type="nucleotide sequence ID" value="XM_065474831.1"/>
</dbReference>
<dbReference type="GO" id="GO:0000175">
    <property type="term" value="F:3'-5'-RNA exonuclease activity"/>
    <property type="evidence" value="ECO:0007669"/>
    <property type="project" value="TreeGrafter"/>
</dbReference>